<dbReference type="OrthoDB" id="10257314at2759"/>
<evidence type="ECO:0000256" key="2">
    <source>
        <dbReference type="ARBA" id="ARBA00022723"/>
    </source>
</evidence>
<dbReference type="STRING" id="1522189.A0A316W2X4"/>
<keyword evidence="5" id="KW-0408">Iron</keyword>
<gene>
    <name evidence="8" type="ORF">IE81DRAFT_345721</name>
</gene>
<keyword evidence="4" id="KW-0560">Oxidoreductase</keyword>
<dbReference type="RefSeq" id="XP_025371407.1">
    <property type="nucleotide sequence ID" value="XM_025515952.1"/>
</dbReference>
<dbReference type="Gene3D" id="3.60.130.10">
    <property type="entry name" value="Clavaminate synthase-like"/>
    <property type="match status" value="1"/>
</dbReference>
<evidence type="ECO:0000313" key="8">
    <source>
        <dbReference type="EMBL" id="PWN44247.1"/>
    </source>
</evidence>
<dbReference type="InterPro" id="IPR051323">
    <property type="entry name" value="AtsK-like"/>
</dbReference>
<name>A0A316W2X4_9BASI</name>
<feature type="compositionally biased region" description="Polar residues" evidence="6">
    <location>
        <begin position="27"/>
        <end position="40"/>
    </location>
</feature>
<dbReference type="Proteomes" id="UP000245783">
    <property type="component" value="Unassembled WGS sequence"/>
</dbReference>
<reference evidence="8 9" key="1">
    <citation type="journal article" date="2018" name="Mol. Biol. Evol.">
        <title>Broad Genomic Sampling Reveals a Smut Pathogenic Ancestry of the Fungal Clade Ustilaginomycotina.</title>
        <authorList>
            <person name="Kijpornyongpan T."/>
            <person name="Mondo S.J."/>
            <person name="Barry K."/>
            <person name="Sandor L."/>
            <person name="Lee J."/>
            <person name="Lipzen A."/>
            <person name="Pangilinan J."/>
            <person name="LaButti K."/>
            <person name="Hainaut M."/>
            <person name="Henrissat B."/>
            <person name="Grigoriev I.V."/>
            <person name="Spatafora J.W."/>
            <person name="Aime M.C."/>
        </authorList>
    </citation>
    <scope>NUCLEOTIDE SEQUENCE [LARGE SCALE GENOMIC DNA]</scope>
    <source>
        <strain evidence="8 9">MCA 4658</strain>
    </source>
</reference>
<dbReference type="InParanoid" id="A0A316W2X4"/>
<evidence type="ECO:0000259" key="7">
    <source>
        <dbReference type="Pfam" id="PF02668"/>
    </source>
</evidence>
<dbReference type="InterPro" id="IPR042098">
    <property type="entry name" value="TauD-like_sf"/>
</dbReference>
<dbReference type="EMBL" id="KZ819362">
    <property type="protein sequence ID" value="PWN44247.1"/>
    <property type="molecule type" value="Genomic_DNA"/>
</dbReference>
<dbReference type="Pfam" id="PF02668">
    <property type="entry name" value="TauD"/>
    <property type="match status" value="1"/>
</dbReference>
<comment type="similarity">
    <text evidence="1">Belongs to the TfdA dioxygenase family.</text>
</comment>
<dbReference type="AlphaFoldDB" id="A0A316W2X4"/>
<dbReference type="GO" id="GO:0016706">
    <property type="term" value="F:2-oxoglutarate-dependent dioxygenase activity"/>
    <property type="evidence" value="ECO:0007669"/>
    <property type="project" value="TreeGrafter"/>
</dbReference>
<dbReference type="GeneID" id="37037822"/>
<keyword evidence="3 8" id="KW-0223">Dioxygenase</keyword>
<protein>
    <submittedName>
        <fullName evidence="8">Alpha-ketoglutarate-dependent sulfonate dioxygenase</fullName>
    </submittedName>
</protein>
<feature type="domain" description="TauD/TfdA-like" evidence="7">
    <location>
        <begin position="115"/>
        <end position="386"/>
    </location>
</feature>
<evidence type="ECO:0000256" key="5">
    <source>
        <dbReference type="ARBA" id="ARBA00023004"/>
    </source>
</evidence>
<dbReference type="GO" id="GO:0005737">
    <property type="term" value="C:cytoplasm"/>
    <property type="evidence" value="ECO:0007669"/>
    <property type="project" value="TreeGrafter"/>
</dbReference>
<proteinExistence type="inferred from homology"/>
<evidence type="ECO:0000313" key="9">
    <source>
        <dbReference type="Proteomes" id="UP000245783"/>
    </source>
</evidence>
<evidence type="ECO:0000256" key="1">
    <source>
        <dbReference type="ARBA" id="ARBA00005896"/>
    </source>
</evidence>
<dbReference type="FunFam" id="3.60.130.10:FF:000003">
    <property type="entry name" value="Alpha-ketoglutarate-dependent taurine dioxygenase"/>
    <property type="match status" value="1"/>
</dbReference>
<dbReference type="GO" id="GO:0046872">
    <property type="term" value="F:metal ion binding"/>
    <property type="evidence" value="ECO:0007669"/>
    <property type="project" value="UniProtKB-KW"/>
</dbReference>
<feature type="region of interest" description="Disordered" evidence="6">
    <location>
        <begin position="1"/>
        <end position="50"/>
    </location>
</feature>
<evidence type="ECO:0000256" key="6">
    <source>
        <dbReference type="SAM" id="MobiDB-lite"/>
    </source>
</evidence>
<dbReference type="SUPFAM" id="SSF51197">
    <property type="entry name" value="Clavaminate synthase-like"/>
    <property type="match status" value="1"/>
</dbReference>
<sequence>MAPSAISGSPPPRYHSPPGGSKASDLKQASTTTTEQQTNKKPPKYVVDDFNPYHNPLKVTESEADRQYPFPDLKPCFPSDINTAPYEPITNFVDRGTFADSSKAALYGASTKIDHLSVNIGTELIGPQLHKLSAQQKDELALLVAERGVVVFRDQELSPDQLVEFGGYFGASDRPLHQHPSSGVPRRRGLDDVHVVWHDESMKPSDLAFTSTELYHSDVTFELNPPGLTALHNITNPVHGGGDTLFSSGYGLYDKLSDPMKAYCESLQAVHSGVAQAEGASKAGLHLRRPALETTHPLVRTHPVTGWKSIFANPAFTTAIAGVPRSESQMILNHLFGLMTNSPELTLRVRWQTGTVVVWDNRVTTHSATYDHWRPDPTCRRHALRVAATAEIPSLLRPDGSEGVSRQEQIWEQQGLDVQALKKRLATQKPSGGFKD</sequence>
<keyword evidence="2" id="KW-0479">Metal-binding</keyword>
<dbReference type="InterPro" id="IPR003819">
    <property type="entry name" value="TauD/TfdA-like"/>
</dbReference>
<dbReference type="PANTHER" id="PTHR30468:SF31">
    <property type="entry name" value="ALPHA-KETOGLUTARATE-DEPENDENT SULFONATE DIOXYGENASE-RELATED"/>
    <property type="match status" value="1"/>
</dbReference>
<organism evidence="8 9">
    <name type="scientific">Ceraceosorus guamensis</name>
    <dbReference type="NCBI Taxonomy" id="1522189"/>
    <lineage>
        <taxon>Eukaryota</taxon>
        <taxon>Fungi</taxon>
        <taxon>Dikarya</taxon>
        <taxon>Basidiomycota</taxon>
        <taxon>Ustilaginomycotina</taxon>
        <taxon>Exobasidiomycetes</taxon>
        <taxon>Ceraceosorales</taxon>
        <taxon>Ceraceosoraceae</taxon>
        <taxon>Ceraceosorus</taxon>
    </lineage>
</organism>
<accession>A0A316W2X4</accession>
<evidence type="ECO:0000256" key="4">
    <source>
        <dbReference type="ARBA" id="ARBA00023002"/>
    </source>
</evidence>
<evidence type="ECO:0000256" key="3">
    <source>
        <dbReference type="ARBA" id="ARBA00022964"/>
    </source>
</evidence>
<dbReference type="PANTHER" id="PTHR30468">
    <property type="entry name" value="ALPHA-KETOGLUTARATE-DEPENDENT SULFONATE DIOXYGENASE"/>
    <property type="match status" value="1"/>
</dbReference>
<keyword evidence="9" id="KW-1185">Reference proteome</keyword>
<dbReference type="FunCoup" id="A0A316W2X4">
    <property type="interactions" value="209"/>
</dbReference>